<evidence type="ECO:0000256" key="1">
    <source>
        <dbReference type="SAM" id="MobiDB-lite"/>
    </source>
</evidence>
<comment type="caution">
    <text evidence="2">The sequence shown here is derived from an EMBL/GenBank/DDBJ whole genome shotgun (WGS) entry which is preliminary data.</text>
</comment>
<keyword evidence="3" id="KW-1185">Reference proteome</keyword>
<feature type="region of interest" description="Disordered" evidence="1">
    <location>
        <begin position="1"/>
        <end position="36"/>
    </location>
</feature>
<accession>A0AAD7DJP4</accession>
<dbReference type="AlphaFoldDB" id="A0AAD7DJP4"/>
<evidence type="ECO:0000313" key="2">
    <source>
        <dbReference type="EMBL" id="KAJ7692835.1"/>
    </source>
</evidence>
<feature type="region of interest" description="Disordered" evidence="1">
    <location>
        <begin position="75"/>
        <end position="97"/>
    </location>
</feature>
<gene>
    <name evidence="2" type="ORF">B0H17DRAFT_1060841</name>
</gene>
<protein>
    <submittedName>
        <fullName evidence="2">Uncharacterized protein</fullName>
    </submittedName>
</protein>
<feature type="compositionally biased region" description="Polar residues" evidence="1">
    <location>
        <begin position="1"/>
        <end position="12"/>
    </location>
</feature>
<dbReference type="EMBL" id="JARKIE010000049">
    <property type="protein sequence ID" value="KAJ7692835.1"/>
    <property type="molecule type" value="Genomic_DNA"/>
</dbReference>
<proteinExistence type="predicted"/>
<dbReference type="Proteomes" id="UP001221757">
    <property type="component" value="Unassembled WGS sequence"/>
</dbReference>
<sequence>MESIPAISSASGRSAKPLDARTRRPSSIFPQSVRNGTTQKFFRTPWTTCRTCNCTRPSLRSARATISCHSAPPTALRNGERGESAADCTSILSGNAQ</sequence>
<organism evidence="2 3">
    <name type="scientific">Mycena rosella</name>
    <name type="common">Pink bonnet</name>
    <name type="synonym">Agaricus rosellus</name>
    <dbReference type="NCBI Taxonomy" id="1033263"/>
    <lineage>
        <taxon>Eukaryota</taxon>
        <taxon>Fungi</taxon>
        <taxon>Dikarya</taxon>
        <taxon>Basidiomycota</taxon>
        <taxon>Agaricomycotina</taxon>
        <taxon>Agaricomycetes</taxon>
        <taxon>Agaricomycetidae</taxon>
        <taxon>Agaricales</taxon>
        <taxon>Marasmiineae</taxon>
        <taxon>Mycenaceae</taxon>
        <taxon>Mycena</taxon>
    </lineage>
</organism>
<name>A0AAD7DJP4_MYCRO</name>
<reference evidence="2" key="1">
    <citation type="submission" date="2023-03" db="EMBL/GenBank/DDBJ databases">
        <title>Massive genome expansion in bonnet fungi (Mycena s.s.) driven by repeated elements and novel gene families across ecological guilds.</title>
        <authorList>
            <consortium name="Lawrence Berkeley National Laboratory"/>
            <person name="Harder C.B."/>
            <person name="Miyauchi S."/>
            <person name="Viragh M."/>
            <person name="Kuo A."/>
            <person name="Thoen E."/>
            <person name="Andreopoulos B."/>
            <person name="Lu D."/>
            <person name="Skrede I."/>
            <person name="Drula E."/>
            <person name="Henrissat B."/>
            <person name="Morin E."/>
            <person name="Kohler A."/>
            <person name="Barry K."/>
            <person name="LaButti K."/>
            <person name="Morin E."/>
            <person name="Salamov A."/>
            <person name="Lipzen A."/>
            <person name="Mereny Z."/>
            <person name="Hegedus B."/>
            <person name="Baldrian P."/>
            <person name="Stursova M."/>
            <person name="Weitz H."/>
            <person name="Taylor A."/>
            <person name="Grigoriev I.V."/>
            <person name="Nagy L.G."/>
            <person name="Martin F."/>
            <person name="Kauserud H."/>
        </authorList>
    </citation>
    <scope>NUCLEOTIDE SEQUENCE</scope>
    <source>
        <strain evidence="2">CBHHK067</strain>
    </source>
</reference>
<evidence type="ECO:0000313" key="3">
    <source>
        <dbReference type="Proteomes" id="UP001221757"/>
    </source>
</evidence>